<evidence type="ECO:0000259" key="1">
    <source>
        <dbReference type="Pfam" id="PF13737"/>
    </source>
</evidence>
<proteinExistence type="predicted"/>
<comment type="caution">
    <text evidence="2">The sequence shown here is derived from an EMBL/GenBank/DDBJ whole genome shotgun (WGS) entry which is preliminary data.</text>
</comment>
<dbReference type="EMBL" id="JAJUBC010000087">
    <property type="protein sequence ID" value="MDD1796440.1"/>
    <property type="molecule type" value="Genomic_DNA"/>
</dbReference>
<protein>
    <submittedName>
        <fullName evidence="2">IS5 family transposase</fullName>
    </submittedName>
</protein>
<dbReference type="InterPro" id="IPR053172">
    <property type="entry name" value="Tn903_transposase"/>
</dbReference>
<accession>A0ABT5R8A1</accession>
<feature type="domain" description="Transposase DDE" evidence="1">
    <location>
        <begin position="19"/>
        <end position="130"/>
    </location>
</feature>
<evidence type="ECO:0000313" key="3">
    <source>
        <dbReference type="Proteomes" id="UP001149400"/>
    </source>
</evidence>
<evidence type="ECO:0000313" key="2">
    <source>
        <dbReference type="EMBL" id="MDD1796440.1"/>
    </source>
</evidence>
<dbReference type="RefSeq" id="WP_274167161.1">
    <property type="nucleotide sequence ID" value="NZ_JAJUBC010000087.1"/>
</dbReference>
<keyword evidence="3" id="KW-1185">Reference proteome</keyword>
<dbReference type="InterPro" id="IPR025668">
    <property type="entry name" value="Tnp_DDE_dom"/>
</dbReference>
<name>A0ABT5R8A1_9GAMM</name>
<sequence length="305" mass="34322">MGKSKHKISNWKEYNQALKNRGSVTFWIDAAAIKSWHCNKHHGKRGRGFQFSDVSIETALMLKGVFKLPLRALEGFINSLFMLMDVPLKSPSYSCISKRAKTVEVHYRSPSRGPIAHVVIDATGLKVYGEGEWKMRKHGKEKRRVWRKLHLAIDAATHETIAAEVSLDCVGDNEVLPTLLNPLRRKIKQVSADGAYDTKACHRVLKNKGIIPTIPPRSNAGFWEEGHPRNAAVSALKSGELATWKQDNDYHKRSLSETAMYRYKQLLSPTLTLRDYNAQVGEALANVKAMNKVIRLGMPVRQPTG</sequence>
<dbReference type="PANTHER" id="PTHR34631">
    <property type="match status" value="1"/>
</dbReference>
<gene>
    <name evidence="2" type="ORF">LRP50_25320</name>
</gene>
<dbReference type="Pfam" id="PF13737">
    <property type="entry name" value="DDE_Tnp_1_5"/>
    <property type="match status" value="1"/>
</dbReference>
<organism evidence="2 3">
    <name type="scientific">Enterovibrio gelatinilyticus</name>
    <dbReference type="NCBI Taxonomy" id="2899819"/>
    <lineage>
        <taxon>Bacteria</taxon>
        <taxon>Pseudomonadati</taxon>
        <taxon>Pseudomonadota</taxon>
        <taxon>Gammaproteobacteria</taxon>
        <taxon>Vibrionales</taxon>
        <taxon>Vibrionaceae</taxon>
        <taxon>Enterovibrio</taxon>
    </lineage>
</organism>
<reference evidence="2" key="1">
    <citation type="submission" date="2021-12" db="EMBL/GenBank/DDBJ databases">
        <title>Enterovibrio ZSDZ35 sp. nov. and Enterovibrio ZSDZ42 sp. nov., isolated from coastal seawater in Qingdao.</title>
        <authorList>
            <person name="Zhang P."/>
        </authorList>
    </citation>
    <scope>NUCLEOTIDE SEQUENCE</scope>
    <source>
        <strain evidence="2">ZSDZ42</strain>
    </source>
</reference>
<dbReference type="InterPro" id="IPR053520">
    <property type="entry name" value="Transposase_Tn903"/>
</dbReference>
<dbReference type="NCBIfam" id="NF033579">
    <property type="entry name" value="transpos_IS5_2"/>
    <property type="match status" value="1"/>
</dbReference>
<dbReference type="Proteomes" id="UP001149400">
    <property type="component" value="Unassembled WGS sequence"/>
</dbReference>
<dbReference type="PANTHER" id="PTHR34631:SF3">
    <property type="entry name" value="ISSOD12 TRANSPOSASE TNPA_ISSOD12"/>
    <property type="match status" value="1"/>
</dbReference>